<accession>A0A9E8LW70</accession>
<dbReference type="AlphaFoldDB" id="A0A9E8LW70"/>
<dbReference type="RefSeq" id="WP_275418498.1">
    <property type="nucleotide sequence ID" value="NZ_CP106878.1"/>
</dbReference>
<sequence>MNSKKQKRAIALAYDQKKNTAPIVKAKGKGFVAQKIIEKAKEKDIPIYEDPSLAKMLDVLNIDEKIPEELFMAVAEVFAFIYQVDQKSKNH</sequence>
<dbReference type="Gene3D" id="3.40.1690.10">
    <property type="entry name" value="secretion proteins EscU"/>
    <property type="match status" value="1"/>
</dbReference>
<dbReference type="KEGG" id="faf:OE104_05120"/>
<dbReference type="InterPro" id="IPR006135">
    <property type="entry name" value="T3SS_substrate_exporter"/>
</dbReference>
<name>A0A9E8LW70_9BACI</name>
<evidence type="ECO:0000313" key="1">
    <source>
        <dbReference type="EMBL" id="WAA10699.1"/>
    </source>
</evidence>
<dbReference type="SUPFAM" id="SSF160544">
    <property type="entry name" value="EscU C-terminal domain-like"/>
    <property type="match status" value="1"/>
</dbReference>
<dbReference type="Proteomes" id="UP001164718">
    <property type="component" value="Chromosome"/>
</dbReference>
<dbReference type="EMBL" id="CP106878">
    <property type="protein sequence ID" value="WAA10699.1"/>
    <property type="molecule type" value="Genomic_DNA"/>
</dbReference>
<dbReference type="Pfam" id="PF01312">
    <property type="entry name" value="Bac_export_2"/>
    <property type="match status" value="1"/>
</dbReference>
<dbReference type="PRINTS" id="PR00950">
    <property type="entry name" value="TYPE3IMSPROT"/>
</dbReference>
<dbReference type="GO" id="GO:0005886">
    <property type="term" value="C:plasma membrane"/>
    <property type="evidence" value="ECO:0007669"/>
    <property type="project" value="TreeGrafter"/>
</dbReference>
<keyword evidence="2" id="KW-1185">Reference proteome</keyword>
<proteinExistence type="predicted"/>
<reference evidence="1" key="1">
    <citation type="submission" date="2022-09" db="EMBL/GenBank/DDBJ databases">
        <title>Complete Genomes of Fervidibacillus albus and Fervidibacillus halotolerans isolated from tidal flat sediments.</title>
        <authorList>
            <person name="Kwon K.K."/>
            <person name="Yang S.-H."/>
            <person name="Park M.J."/>
            <person name="Oh H.-M."/>
        </authorList>
    </citation>
    <scope>NUCLEOTIDE SEQUENCE</scope>
    <source>
        <strain evidence="1">MEBiC13591</strain>
    </source>
</reference>
<dbReference type="PANTHER" id="PTHR30531">
    <property type="entry name" value="FLAGELLAR BIOSYNTHETIC PROTEIN FLHB"/>
    <property type="match status" value="1"/>
</dbReference>
<dbReference type="InterPro" id="IPR029025">
    <property type="entry name" value="T3SS_substrate_exporter_C"/>
</dbReference>
<protein>
    <submittedName>
        <fullName evidence="1">EscU/YscU/HrcU family type III secretion system export apparatus switch protein</fullName>
    </submittedName>
</protein>
<dbReference type="PANTHER" id="PTHR30531:SF12">
    <property type="entry name" value="FLAGELLAR BIOSYNTHETIC PROTEIN FLHB"/>
    <property type="match status" value="1"/>
</dbReference>
<dbReference type="GO" id="GO:0009306">
    <property type="term" value="P:protein secretion"/>
    <property type="evidence" value="ECO:0007669"/>
    <property type="project" value="InterPro"/>
</dbReference>
<gene>
    <name evidence="1" type="ORF">OE104_05120</name>
</gene>
<evidence type="ECO:0000313" key="2">
    <source>
        <dbReference type="Proteomes" id="UP001164718"/>
    </source>
</evidence>
<organism evidence="1 2">
    <name type="scientific">Fervidibacillus albus</name>
    <dbReference type="NCBI Taxonomy" id="2980026"/>
    <lineage>
        <taxon>Bacteria</taxon>
        <taxon>Bacillati</taxon>
        <taxon>Bacillota</taxon>
        <taxon>Bacilli</taxon>
        <taxon>Bacillales</taxon>
        <taxon>Bacillaceae</taxon>
        <taxon>Fervidibacillus</taxon>
    </lineage>
</organism>